<comment type="similarity">
    <text evidence="1 7">Belongs to the RNase T2 family.</text>
</comment>
<evidence type="ECO:0000313" key="10">
    <source>
        <dbReference type="RefSeq" id="XP_012572983.1"/>
    </source>
</evidence>
<dbReference type="Pfam" id="PF00445">
    <property type="entry name" value="Ribonuclease_T2"/>
    <property type="match status" value="1"/>
</dbReference>
<dbReference type="CDD" id="cd01061">
    <property type="entry name" value="RNase_T2_euk"/>
    <property type="match status" value="1"/>
</dbReference>
<keyword evidence="4" id="KW-0378">Hydrolase</keyword>
<keyword evidence="6" id="KW-0456">Lyase</keyword>
<keyword evidence="2" id="KW-0540">Nuclease</keyword>
<evidence type="ECO:0000256" key="6">
    <source>
        <dbReference type="ARBA" id="ARBA00023239"/>
    </source>
</evidence>
<evidence type="ECO:0000256" key="5">
    <source>
        <dbReference type="ARBA" id="ARBA00023157"/>
    </source>
</evidence>
<sequence>MIMSMIYSIIILLNFYILFHLGLIPLPPYLPLSTYYQSNPLPSDELFLKKEKRYPPLRLSPPPPYVPTFDHFVLAETWPATFCKIKRCVNPMPINFTIHGLWPNNRNSQPRNCQTIQKLDWNIMAGLKNQLNKDWPSLIKGSHNIVFWNEQWTVHGTCSLLDPYEYFYQTLKIYNKHNIRHILRKENIMPSRNPTLKHDIINAIVNHIHFTPQIRCVNISNQFYLYEIRLCLTASNNPQYKNCDTPFINCRHNNVYL</sequence>
<dbReference type="PANTHER" id="PTHR11240">
    <property type="entry name" value="RIBONUCLEASE T2"/>
    <property type="match status" value="1"/>
</dbReference>
<name>A0A1S3EC39_CICAR</name>
<keyword evidence="8" id="KW-0812">Transmembrane</keyword>
<keyword evidence="9" id="KW-1185">Reference proteome</keyword>
<dbReference type="InterPro" id="IPR001568">
    <property type="entry name" value="RNase_T2-like"/>
</dbReference>
<dbReference type="RefSeq" id="XP_012572983.1">
    <property type="nucleotide sequence ID" value="XM_012717529.2"/>
</dbReference>
<dbReference type="GO" id="GO:0006401">
    <property type="term" value="P:RNA catabolic process"/>
    <property type="evidence" value="ECO:0007669"/>
    <property type="project" value="TreeGrafter"/>
</dbReference>
<evidence type="ECO:0000313" key="9">
    <source>
        <dbReference type="Proteomes" id="UP000087171"/>
    </source>
</evidence>
<evidence type="ECO:0000256" key="1">
    <source>
        <dbReference type="ARBA" id="ARBA00007469"/>
    </source>
</evidence>
<evidence type="ECO:0000256" key="7">
    <source>
        <dbReference type="RuleBase" id="RU004328"/>
    </source>
</evidence>
<keyword evidence="5" id="KW-1015">Disulfide bond</keyword>
<dbReference type="InterPro" id="IPR036430">
    <property type="entry name" value="RNase_T2-like_sf"/>
</dbReference>
<dbReference type="GO" id="GO:0005576">
    <property type="term" value="C:extracellular region"/>
    <property type="evidence" value="ECO:0007669"/>
    <property type="project" value="TreeGrafter"/>
</dbReference>
<protein>
    <submittedName>
        <fullName evidence="10">Ribonuclease DdI-like</fullName>
    </submittedName>
</protein>
<reference evidence="9" key="1">
    <citation type="journal article" date="2013" name="Nat. Biotechnol.">
        <title>Draft genome sequence of chickpea (Cicer arietinum) provides a resource for trait improvement.</title>
        <authorList>
            <person name="Varshney R.K."/>
            <person name="Song C."/>
            <person name="Saxena R.K."/>
            <person name="Azam S."/>
            <person name="Yu S."/>
            <person name="Sharpe A.G."/>
            <person name="Cannon S."/>
            <person name="Baek J."/>
            <person name="Rosen B.D."/>
            <person name="Tar'an B."/>
            <person name="Millan T."/>
            <person name="Zhang X."/>
            <person name="Ramsay L.D."/>
            <person name="Iwata A."/>
            <person name="Wang Y."/>
            <person name="Nelson W."/>
            <person name="Farmer A.D."/>
            <person name="Gaur P.M."/>
            <person name="Soderlund C."/>
            <person name="Penmetsa R.V."/>
            <person name="Xu C."/>
            <person name="Bharti A.K."/>
            <person name="He W."/>
            <person name="Winter P."/>
            <person name="Zhao S."/>
            <person name="Hane J.K."/>
            <person name="Carrasquilla-Garcia N."/>
            <person name="Condie J.A."/>
            <person name="Upadhyaya H.D."/>
            <person name="Luo M.C."/>
            <person name="Thudi M."/>
            <person name="Gowda C.L."/>
            <person name="Singh N.P."/>
            <person name="Lichtenzveig J."/>
            <person name="Gali K.K."/>
            <person name="Rubio J."/>
            <person name="Nadarajan N."/>
            <person name="Dolezel J."/>
            <person name="Bansal K.C."/>
            <person name="Xu X."/>
            <person name="Edwards D."/>
            <person name="Zhang G."/>
            <person name="Kahl G."/>
            <person name="Gil J."/>
            <person name="Singh K.B."/>
            <person name="Datta S.K."/>
            <person name="Jackson S.A."/>
            <person name="Wang J."/>
            <person name="Cook D.R."/>
        </authorList>
    </citation>
    <scope>NUCLEOTIDE SEQUENCE [LARGE SCALE GENOMIC DNA]</scope>
    <source>
        <strain evidence="9">cv. CDC Frontier</strain>
    </source>
</reference>
<dbReference type="Gene3D" id="3.90.730.10">
    <property type="entry name" value="Ribonuclease T2-like"/>
    <property type="match status" value="1"/>
</dbReference>
<accession>A0A1S3EC39</accession>
<dbReference type="GO" id="GO:0033897">
    <property type="term" value="F:ribonuclease T2 activity"/>
    <property type="evidence" value="ECO:0007669"/>
    <property type="project" value="InterPro"/>
</dbReference>
<dbReference type="OrthoDB" id="967166at2759"/>
<dbReference type="Proteomes" id="UP000087171">
    <property type="component" value="Chromosome Ca6"/>
</dbReference>
<evidence type="ECO:0000256" key="2">
    <source>
        <dbReference type="ARBA" id="ARBA00022722"/>
    </source>
</evidence>
<dbReference type="PANTHER" id="PTHR11240:SF75">
    <property type="entry name" value="RIBONUCLEASE 3"/>
    <property type="match status" value="1"/>
</dbReference>
<reference evidence="10" key="2">
    <citation type="submission" date="2025-08" db="UniProtKB">
        <authorList>
            <consortium name="RefSeq"/>
        </authorList>
    </citation>
    <scope>IDENTIFICATION</scope>
    <source>
        <tissue evidence="10">Etiolated seedlings</tissue>
    </source>
</reference>
<evidence type="ECO:0000256" key="8">
    <source>
        <dbReference type="SAM" id="Phobius"/>
    </source>
</evidence>
<dbReference type="GO" id="GO:0016787">
    <property type="term" value="F:hydrolase activity"/>
    <property type="evidence" value="ECO:0007669"/>
    <property type="project" value="UniProtKB-KW"/>
</dbReference>
<dbReference type="PROSITE" id="PS00530">
    <property type="entry name" value="RNASE_T2_1"/>
    <property type="match status" value="1"/>
</dbReference>
<feature type="transmembrane region" description="Helical" evidence="8">
    <location>
        <begin position="6"/>
        <end position="26"/>
    </location>
</feature>
<evidence type="ECO:0000256" key="4">
    <source>
        <dbReference type="ARBA" id="ARBA00022801"/>
    </source>
</evidence>
<dbReference type="InterPro" id="IPR033697">
    <property type="entry name" value="Ribonuclease_T2_eukaryotic"/>
</dbReference>
<dbReference type="SUPFAM" id="SSF55895">
    <property type="entry name" value="Ribonuclease Rh-like"/>
    <property type="match status" value="1"/>
</dbReference>
<proteinExistence type="inferred from homology"/>
<keyword evidence="3" id="KW-0255">Endonuclease</keyword>
<gene>
    <name evidence="10" type="primary">LOC105852395</name>
</gene>
<evidence type="ECO:0000256" key="3">
    <source>
        <dbReference type="ARBA" id="ARBA00022759"/>
    </source>
</evidence>
<keyword evidence="8" id="KW-1133">Transmembrane helix</keyword>
<dbReference type="AlphaFoldDB" id="A0A1S3EC39"/>
<keyword evidence="8" id="KW-0472">Membrane</keyword>
<dbReference type="GO" id="GO:0003723">
    <property type="term" value="F:RNA binding"/>
    <property type="evidence" value="ECO:0007669"/>
    <property type="project" value="InterPro"/>
</dbReference>
<organism evidence="9 10">
    <name type="scientific">Cicer arietinum</name>
    <name type="common">Chickpea</name>
    <name type="synonym">Garbanzo</name>
    <dbReference type="NCBI Taxonomy" id="3827"/>
    <lineage>
        <taxon>Eukaryota</taxon>
        <taxon>Viridiplantae</taxon>
        <taxon>Streptophyta</taxon>
        <taxon>Embryophyta</taxon>
        <taxon>Tracheophyta</taxon>
        <taxon>Spermatophyta</taxon>
        <taxon>Magnoliopsida</taxon>
        <taxon>eudicotyledons</taxon>
        <taxon>Gunneridae</taxon>
        <taxon>Pentapetalae</taxon>
        <taxon>rosids</taxon>
        <taxon>fabids</taxon>
        <taxon>Fabales</taxon>
        <taxon>Fabaceae</taxon>
        <taxon>Papilionoideae</taxon>
        <taxon>50 kb inversion clade</taxon>
        <taxon>NPAAA clade</taxon>
        <taxon>Hologalegina</taxon>
        <taxon>IRL clade</taxon>
        <taxon>Cicereae</taxon>
        <taxon>Cicer</taxon>
    </lineage>
</organism>
<dbReference type="InterPro" id="IPR018188">
    <property type="entry name" value="RNase_T2_His_AS_1"/>
</dbReference>